<keyword evidence="5" id="KW-0175">Coiled coil</keyword>
<keyword evidence="9" id="KW-1185">Reference proteome</keyword>
<dbReference type="InterPro" id="IPR008949">
    <property type="entry name" value="Isoprenoid_synthase_dom_sf"/>
</dbReference>
<proteinExistence type="predicted"/>
<dbReference type="Gene3D" id="1.10.600.10">
    <property type="entry name" value="Farnesyl Diphosphate Synthase"/>
    <property type="match status" value="1"/>
</dbReference>
<dbReference type="SFLD" id="SFLDG01014">
    <property type="entry name" value="Terpene_Cyclase_Like_1_N-term"/>
    <property type="match status" value="1"/>
</dbReference>
<dbReference type="SUPFAM" id="SSF48239">
    <property type="entry name" value="Terpenoid cyclases/Protein prenyltransferases"/>
    <property type="match status" value="2"/>
</dbReference>
<keyword evidence="4" id="KW-0456">Lyase</keyword>
<evidence type="ECO:0000313" key="8">
    <source>
        <dbReference type="EMBL" id="CAL1410219.1"/>
    </source>
</evidence>
<evidence type="ECO:0000256" key="4">
    <source>
        <dbReference type="ARBA" id="ARBA00023239"/>
    </source>
</evidence>
<feature type="domain" description="Terpene synthase metal-binding" evidence="7">
    <location>
        <begin position="519"/>
        <end position="747"/>
    </location>
</feature>
<protein>
    <submittedName>
        <fullName evidence="8">Uncharacterized protein</fullName>
    </submittedName>
</protein>
<dbReference type="GO" id="GO:0000287">
    <property type="term" value="F:magnesium ion binding"/>
    <property type="evidence" value="ECO:0007669"/>
    <property type="project" value="InterPro"/>
</dbReference>
<organism evidence="8 9">
    <name type="scientific">Linum trigynum</name>
    <dbReference type="NCBI Taxonomy" id="586398"/>
    <lineage>
        <taxon>Eukaryota</taxon>
        <taxon>Viridiplantae</taxon>
        <taxon>Streptophyta</taxon>
        <taxon>Embryophyta</taxon>
        <taxon>Tracheophyta</taxon>
        <taxon>Spermatophyta</taxon>
        <taxon>Magnoliopsida</taxon>
        <taxon>eudicotyledons</taxon>
        <taxon>Gunneridae</taxon>
        <taxon>Pentapetalae</taxon>
        <taxon>rosids</taxon>
        <taxon>fabids</taxon>
        <taxon>Malpighiales</taxon>
        <taxon>Linaceae</taxon>
        <taxon>Linum</taxon>
    </lineage>
</organism>
<dbReference type="Gene3D" id="1.50.10.160">
    <property type="match status" value="1"/>
</dbReference>
<sequence length="811" mass="91031">MSLHSTNPDLQLATRDLDGTRWGKNKVAGAGSLTQQIAVGGDHRKERIKKLFEKSELSASAYDTAWVAMVPSPAPPAVSPEKPIFPGCLTWILENQHNDGSWSLHSVHGVRDQTLMKDALSSTLACILALKRWGTGDHHVHSALAFMERNSGSLLDSSLQAPIGFDVVFPSMVQTLTQDYSLNLPLDVDAMIRNRDVALTGVDRTVGRDAYLAYILEGIGGFQGQGNAMRFQRKNGSILNSPSATAAAVIHGHGGDALSLGYLRSVLRTTTAGSNAAAVPAVHPHEIQARLCLIDTVESLGIDRHFREEIELALDEIHRRWRQGEEEIFLDATTCAMAFRILRLNGYPVSSDVFNRFTEDRFWNETLEGYLKDGRAVLELHRAARIATCLHDDEASTILGSQQLWTAHFLKQLALDHCRDVTNHSPAQKKKLNNYVTQVNDVVRYPFHADLDILVHKRNAEQYCPDNTRILKSSFSCAAFGGQDFQKLAVEDFNSRQSLHRKEVQHLMQWLKGKKLDDDSMLAKVKTRYCHFHGSTTFTEPELSHARILLCKHAVLVCVVDAVFDIDGTHEEQLNIVDLLERWDVNGPKAEFCSKRVETIYWAIHGAICESVEKAFPTQGRSVMDHVVELWVDIVKGMLQEAEWCRTNTIPTLEEYMETSSITLGVAAFLLPAIYSAGHKLEDDVVRGPQYQRLFLLTTTIGRLLNDVRGFEREAEEGNVNAVSLRIMRRGMDMEEAVEEVENQITTLTRQMMRLTTGEDNCGEVPKAVRLMFWRAVKGFFFFYMKEDLYHASTKLVKVVESVMNEPISIA</sequence>
<dbReference type="SUPFAM" id="SSF48576">
    <property type="entry name" value="Terpenoid synthases"/>
    <property type="match status" value="1"/>
</dbReference>
<dbReference type="InterPro" id="IPR008930">
    <property type="entry name" value="Terpenoid_cyclase/PrenylTrfase"/>
</dbReference>
<dbReference type="PANTHER" id="PTHR31739">
    <property type="entry name" value="ENT-COPALYL DIPHOSPHATE SYNTHASE, CHLOROPLASTIC"/>
    <property type="match status" value="1"/>
</dbReference>
<dbReference type="EMBL" id="OZ034822">
    <property type="protein sequence ID" value="CAL1410219.1"/>
    <property type="molecule type" value="Genomic_DNA"/>
</dbReference>
<evidence type="ECO:0000259" key="6">
    <source>
        <dbReference type="Pfam" id="PF01397"/>
    </source>
</evidence>
<dbReference type="FunFam" id="1.10.600.10:FF:000005">
    <property type="entry name" value="Ent-kaur-16-ene synthase, chloroplastic"/>
    <property type="match status" value="1"/>
</dbReference>
<dbReference type="GO" id="GO:0009507">
    <property type="term" value="C:chloroplast"/>
    <property type="evidence" value="ECO:0007669"/>
    <property type="project" value="TreeGrafter"/>
</dbReference>
<dbReference type="FunFam" id="1.50.10.130:FF:000002">
    <property type="entry name" value="Ent-copalyl diphosphate synthase, chloroplastic"/>
    <property type="match status" value="1"/>
</dbReference>
<dbReference type="InterPro" id="IPR036965">
    <property type="entry name" value="Terpene_synth_N_sf"/>
</dbReference>
<dbReference type="GO" id="GO:0010333">
    <property type="term" value="F:terpene synthase activity"/>
    <property type="evidence" value="ECO:0007669"/>
    <property type="project" value="InterPro"/>
</dbReference>
<dbReference type="Pfam" id="PF03936">
    <property type="entry name" value="Terpene_synth_C"/>
    <property type="match status" value="1"/>
</dbReference>
<evidence type="ECO:0000256" key="2">
    <source>
        <dbReference type="ARBA" id="ARBA00022723"/>
    </source>
</evidence>
<dbReference type="PANTHER" id="PTHR31739:SF3">
    <property type="entry name" value="ENT-KAUR-16-ENE SYNTHASE, CHLOROPLASTIC"/>
    <property type="match status" value="1"/>
</dbReference>
<accession>A0AAV2GHT5</accession>
<dbReference type="GO" id="GO:0009686">
    <property type="term" value="P:gibberellin biosynthetic process"/>
    <property type="evidence" value="ECO:0007669"/>
    <property type="project" value="TreeGrafter"/>
</dbReference>
<name>A0AAV2GHT5_9ROSI</name>
<dbReference type="InterPro" id="IPR005630">
    <property type="entry name" value="Terpene_synthase_metal-bd"/>
</dbReference>
<evidence type="ECO:0000259" key="7">
    <source>
        <dbReference type="Pfam" id="PF03936"/>
    </source>
</evidence>
<dbReference type="Gene3D" id="1.50.10.130">
    <property type="entry name" value="Terpene synthase, N-terminal domain"/>
    <property type="match status" value="1"/>
</dbReference>
<gene>
    <name evidence="8" type="ORF">LTRI10_LOCUS49656</name>
</gene>
<dbReference type="InterPro" id="IPR050148">
    <property type="entry name" value="Terpene_synthase-like"/>
</dbReference>
<evidence type="ECO:0000256" key="5">
    <source>
        <dbReference type="SAM" id="Coils"/>
    </source>
</evidence>
<feature type="domain" description="Terpene synthase N-terminal" evidence="6">
    <location>
        <begin position="227"/>
        <end position="418"/>
    </location>
</feature>
<evidence type="ECO:0000256" key="1">
    <source>
        <dbReference type="ARBA" id="ARBA00001946"/>
    </source>
</evidence>
<comment type="cofactor">
    <cofactor evidence="1">
        <name>Mg(2+)</name>
        <dbReference type="ChEBI" id="CHEBI:18420"/>
    </cofactor>
</comment>
<dbReference type="Proteomes" id="UP001497516">
    <property type="component" value="Chromosome 9"/>
</dbReference>
<keyword evidence="3" id="KW-0460">Magnesium</keyword>
<dbReference type="Pfam" id="PF01397">
    <property type="entry name" value="Terpene_synth"/>
    <property type="match status" value="1"/>
</dbReference>
<feature type="coiled-coil region" evidence="5">
    <location>
        <begin position="731"/>
        <end position="758"/>
    </location>
</feature>
<evidence type="ECO:0000313" key="9">
    <source>
        <dbReference type="Proteomes" id="UP001497516"/>
    </source>
</evidence>
<reference evidence="8 9" key="1">
    <citation type="submission" date="2024-04" db="EMBL/GenBank/DDBJ databases">
        <authorList>
            <person name="Fracassetti M."/>
        </authorList>
    </citation>
    <scope>NUCLEOTIDE SEQUENCE [LARGE SCALE GENOMIC DNA]</scope>
</reference>
<dbReference type="InterPro" id="IPR001906">
    <property type="entry name" value="Terpene_synth_N"/>
</dbReference>
<keyword evidence="2" id="KW-0479">Metal-binding</keyword>
<evidence type="ECO:0000256" key="3">
    <source>
        <dbReference type="ARBA" id="ARBA00022842"/>
    </source>
</evidence>
<dbReference type="AlphaFoldDB" id="A0AAV2GHT5"/>